<dbReference type="InterPro" id="IPR024466">
    <property type="entry name" value="CHP02679_N"/>
</dbReference>
<evidence type="ECO:0000259" key="1">
    <source>
        <dbReference type="Pfam" id="PF09664"/>
    </source>
</evidence>
<dbReference type="EMBL" id="JAMQKC010000028">
    <property type="protein sequence ID" value="MDC3418472.1"/>
    <property type="molecule type" value="Genomic_DNA"/>
</dbReference>
<dbReference type="InterPro" id="IPR013495">
    <property type="entry name" value="CHP02679"/>
</dbReference>
<evidence type="ECO:0000313" key="3">
    <source>
        <dbReference type="EMBL" id="MDC3418472.1"/>
    </source>
</evidence>
<evidence type="ECO:0000259" key="2">
    <source>
        <dbReference type="Pfam" id="PF11796"/>
    </source>
</evidence>
<dbReference type="NCBIfam" id="TIGR02679">
    <property type="entry name" value="TIGR02679 family protein"/>
    <property type="match status" value="1"/>
</dbReference>
<name>A0A9X3WEQ7_9BACI</name>
<accession>A0A9X3WEQ7</accession>
<protein>
    <submittedName>
        <fullName evidence="3">TIGR02679 family protein</fullName>
    </submittedName>
</protein>
<gene>
    <name evidence="3" type="ORF">NC799_16450</name>
</gene>
<sequence length="424" mass="48090">MINEALTYFKGDAGYLHLFTLFKKKYESIGRIGGTVKLAGFSDDELASVASFFGLTPLELKEKGKVSLEQFDVQLQRTKFEGIGLHQLLEAYFNAPLISKKEAKQRKEQQMGTFLVKLENDVTALRFWFRYLRQKSADTYWIYRYIEEDPAGFEAAVHCLSKAFNHLPVTYERLPMLSQRITRNPHAFDLNTILGRLLVHLLSVHRAGDEKVVVPTDSEGTNDLLLTYRIMRDDITNYVTGANLIAETDRGVHSMWGEAAKSHSVMNIPLREIVTLKRVYPFSGQKVWIVENSGVYSSLLDELPHVPLLCTHGQFKLAALLLMDLLVQEGCELHYAGDLDPEGVGMAARLLERYPNHVHLWKMSVKDYEASVSEMVLSSERLSKLDSIGTNELSAVIATMKHNRKAAYQEALVTEMLDELKCQL</sequence>
<evidence type="ECO:0000313" key="4">
    <source>
        <dbReference type="Proteomes" id="UP001145069"/>
    </source>
</evidence>
<dbReference type="RefSeq" id="WP_272447538.1">
    <property type="nucleotide sequence ID" value="NZ_JAMQKC010000028.1"/>
</dbReference>
<proteinExistence type="predicted"/>
<organism evidence="3 4">
    <name type="scientific">Aquibacillus salsiterrae</name>
    <dbReference type="NCBI Taxonomy" id="2950439"/>
    <lineage>
        <taxon>Bacteria</taxon>
        <taxon>Bacillati</taxon>
        <taxon>Bacillota</taxon>
        <taxon>Bacilli</taxon>
        <taxon>Bacillales</taxon>
        <taxon>Bacillaceae</taxon>
        <taxon>Aquibacillus</taxon>
    </lineage>
</organism>
<reference evidence="3" key="1">
    <citation type="submission" date="2022-06" db="EMBL/GenBank/DDBJ databases">
        <title>Aquibacillus sp. a new bacterium isolated from soil saline samples.</title>
        <authorList>
            <person name="Galisteo C."/>
            <person name="De La Haba R."/>
            <person name="Sanchez-Porro C."/>
            <person name="Ventosa A."/>
        </authorList>
    </citation>
    <scope>NUCLEOTIDE SEQUENCE</scope>
    <source>
        <strain evidence="3">3ASR75-54</strain>
    </source>
</reference>
<dbReference type="InterPro" id="IPR024465">
    <property type="entry name" value="DUF2399"/>
</dbReference>
<keyword evidence="4" id="KW-1185">Reference proteome</keyword>
<dbReference type="Proteomes" id="UP001145069">
    <property type="component" value="Unassembled WGS sequence"/>
</dbReference>
<feature type="domain" description="DUF2399" evidence="1">
    <location>
        <begin position="267"/>
        <end position="420"/>
    </location>
</feature>
<dbReference type="Pfam" id="PF11796">
    <property type="entry name" value="DUF3323"/>
    <property type="match status" value="1"/>
</dbReference>
<dbReference type="AlphaFoldDB" id="A0A9X3WEQ7"/>
<comment type="caution">
    <text evidence="3">The sequence shown here is derived from an EMBL/GenBank/DDBJ whole genome shotgun (WGS) entry which is preliminary data.</text>
</comment>
<feature type="domain" description="Conserved hypothetical protein CHP02679 N terminus" evidence="2">
    <location>
        <begin position="33"/>
        <end position="245"/>
    </location>
</feature>
<dbReference type="Pfam" id="PF09664">
    <property type="entry name" value="DUF2399"/>
    <property type="match status" value="1"/>
</dbReference>